<dbReference type="PIRSF" id="PIRSF035652">
    <property type="entry name" value="CHP02436"/>
    <property type="match status" value="1"/>
</dbReference>
<keyword evidence="2" id="KW-1185">Reference proteome</keyword>
<dbReference type="EMBL" id="JAYKLX010000011">
    <property type="protein sequence ID" value="MEB3348084.1"/>
    <property type="molecule type" value="Genomic_DNA"/>
</dbReference>
<reference evidence="1 2" key="1">
    <citation type="journal article" date="2013" name="Int. J. Syst. Evol. Microbiol.">
        <title>Aquimarina gracilis sp. nov., isolated from the gut microflora of a mussel, Mytilus coruscus, and emended description of Aquimarina spongiae.</title>
        <authorList>
            <person name="Park S.C."/>
            <person name="Choe H.N."/>
            <person name="Baik K.S."/>
            <person name="Seong C.N."/>
        </authorList>
    </citation>
    <scope>NUCLEOTIDE SEQUENCE [LARGE SCALE GENOMIC DNA]</scope>
    <source>
        <strain evidence="1 2">PSC32</strain>
    </source>
</reference>
<evidence type="ECO:0000313" key="2">
    <source>
        <dbReference type="Proteomes" id="UP001327027"/>
    </source>
</evidence>
<dbReference type="Proteomes" id="UP001327027">
    <property type="component" value="Unassembled WGS sequence"/>
</dbReference>
<proteinExistence type="predicted"/>
<dbReference type="RefSeq" id="WP_324182107.1">
    <property type="nucleotide sequence ID" value="NZ_BAABAW010000023.1"/>
</dbReference>
<dbReference type="PANTHER" id="PTHR38471">
    <property type="entry name" value="FOUR HELIX BUNDLE PROTEIN"/>
    <property type="match status" value="1"/>
</dbReference>
<dbReference type="InterPro" id="IPR036583">
    <property type="entry name" value="23S_rRNA_IVS_sf"/>
</dbReference>
<protein>
    <submittedName>
        <fullName evidence="1">Four helix bundle protein</fullName>
    </submittedName>
</protein>
<name>A0ABU6A1P3_9FLAO</name>
<dbReference type="SUPFAM" id="SSF158446">
    <property type="entry name" value="IVS-encoded protein-like"/>
    <property type="match status" value="1"/>
</dbReference>
<organism evidence="1 2">
    <name type="scientific">Aquimarina gracilis</name>
    <dbReference type="NCBI Taxonomy" id="874422"/>
    <lineage>
        <taxon>Bacteria</taxon>
        <taxon>Pseudomonadati</taxon>
        <taxon>Bacteroidota</taxon>
        <taxon>Flavobacteriia</taxon>
        <taxon>Flavobacteriales</taxon>
        <taxon>Flavobacteriaceae</taxon>
        <taxon>Aquimarina</taxon>
    </lineage>
</organism>
<gene>
    <name evidence="1" type="ORF">U6A24_21590</name>
</gene>
<accession>A0ABU6A1P3</accession>
<dbReference type="Pfam" id="PF05635">
    <property type="entry name" value="23S_rRNA_IVP"/>
    <property type="match status" value="1"/>
</dbReference>
<dbReference type="Gene3D" id="1.20.1440.60">
    <property type="entry name" value="23S rRNA-intervening sequence"/>
    <property type="match status" value="1"/>
</dbReference>
<comment type="caution">
    <text evidence="1">The sequence shown here is derived from an EMBL/GenBank/DDBJ whole genome shotgun (WGS) entry which is preliminary data.</text>
</comment>
<evidence type="ECO:0000313" key="1">
    <source>
        <dbReference type="EMBL" id="MEB3348084.1"/>
    </source>
</evidence>
<dbReference type="InterPro" id="IPR012657">
    <property type="entry name" value="23S_rRNA-intervening_sequence"/>
</dbReference>
<sequence>MIEERSFQFALRTITLVKALRKANEYVFADQILRSATSIGSNVAEAGAGQSKKDFIAKMAIASKEARETRYWLRLLKESDLIVFHLSDLLDEVNKIIKILTKIVKTSQLKT</sequence>
<dbReference type="NCBIfam" id="TIGR02436">
    <property type="entry name" value="four helix bundle protein"/>
    <property type="match status" value="1"/>
</dbReference>
<dbReference type="PANTHER" id="PTHR38471:SF2">
    <property type="entry name" value="FOUR HELIX BUNDLE PROTEIN"/>
    <property type="match status" value="1"/>
</dbReference>